<keyword evidence="13" id="KW-0249">Electron transport</keyword>
<feature type="compositionally biased region" description="Basic and acidic residues" evidence="22">
    <location>
        <begin position="110"/>
        <end position="125"/>
    </location>
</feature>
<comment type="subcellular location">
    <subcellularLocation>
        <location evidence="4">Mitochondrion inner membrane</location>
    </subcellularLocation>
</comment>
<evidence type="ECO:0000256" key="7">
    <source>
        <dbReference type="ARBA" id="ARBA00022448"/>
    </source>
</evidence>
<evidence type="ECO:0000256" key="16">
    <source>
        <dbReference type="ARBA" id="ARBA00023014"/>
    </source>
</evidence>
<name>G4Z0B7_PHYSP</name>
<evidence type="ECO:0000256" key="11">
    <source>
        <dbReference type="ARBA" id="ARBA00022827"/>
    </source>
</evidence>
<keyword evidence="14" id="KW-0560">Oxidoreductase</keyword>
<dbReference type="OMA" id="INFQNCV"/>
<dbReference type="InParanoid" id="G4Z0B7"/>
<keyword evidence="11" id="KW-0274">FAD</keyword>
<evidence type="ECO:0000256" key="19">
    <source>
        <dbReference type="ARBA" id="ARBA00023136"/>
    </source>
</evidence>
<evidence type="ECO:0000256" key="6">
    <source>
        <dbReference type="ARBA" id="ARBA00012696"/>
    </source>
</evidence>
<evidence type="ECO:0000313" key="25">
    <source>
        <dbReference type="Proteomes" id="UP000002640"/>
    </source>
</evidence>
<gene>
    <name evidence="24" type="ORF">PHYSODRAFT_344769</name>
</gene>
<evidence type="ECO:0000256" key="14">
    <source>
        <dbReference type="ARBA" id="ARBA00023002"/>
    </source>
</evidence>
<dbReference type="GO" id="GO:0051536">
    <property type="term" value="F:iron-sulfur cluster binding"/>
    <property type="evidence" value="ECO:0007669"/>
    <property type="project" value="UniProtKB-KW"/>
</dbReference>
<keyword evidence="19" id="KW-0472">Membrane</keyword>
<dbReference type="GO" id="GO:0046872">
    <property type="term" value="F:metal ion binding"/>
    <property type="evidence" value="ECO:0007669"/>
    <property type="project" value="UniProtKB-KW"/>
</dbReference>
<dbReference type="InterPro" id="IPR017896">
    <property type="entry name" value="4Fe4S_Fe-S-bd"/>
</dbReference>
<evidence type="ECO:0000256" key="8">
    <source>
        <dbReference type="ARBA" id="ARBA00022630"/>
    </source>
</evidence>
<dbReference type="STRING" id="1094619.G4Z0B7"/>
<dbReference type="Proteomes" id="UP000002640">
    <property type="component" value="Unassembled WGS sequence"/>
</dbReference>
<evidence type="ECO:0000256" key="9">
    <source>
        <dbReference type="ARBA" id="ARBA00022723"/>
    </source>
</evidence>
<evidence type="ECO:0000256" key="18">
    <source>
        <dbReference type="ARBA" id="ARBA00023128"/>
    </source>
</evidence>
<keyword evidence="16" id="KW-0411">Iron-sulfur</keyword>
<evidence type="ECO:0000256" key="10">
    <source>
        <dbReference type="ARBA" id="ARBA00022792"/>
    </source>
</evidence>
<evidence type="ECO:0000256" key="3">
    <source>
        <dbReference type="ARBA" id="ARBA00002819"/>
    </source>
</evidence>
<dbReference type="InterPro" id="IPR040156">
    <property type="entry name" value="ETF-QO"/>
</dbReference>
<dbReference type="InterPro" id="IPR049398">
    <property type="entry name" value="ETF-QO/FixC_UQ-bd"/>
</dbReference>
<comment type="function">
    <text evidence="3">Accepts electrons from ETF and reduces ubiquinone.</text>
</comment>
<keyword evidence="9" id="KW-0479">Metal-binding</keyword>
<evidence type="ECO:0000259" key="23">
    <source>
        <dbReference type="PROSITE" id="PS51379"/>
    </source>
</evidence>
<protein>
    <recommendedName>
        <fullName evidence="6">electron-transferring-flavoprotein dehydrogenase</fullName>
        <ecNumber evidence="6">1.5.5.1</ecNumber>
    </recommendedName>
    <alternativeName>
        <fullName evidence="20">Electron-transferring-flavoprotein dehydrogenase</fullName>
    </alternativeName>
</protein>
<dbReference type="Pfam" id="PF21162">
    <property type="entry name" value="ETFQO_UQ-bd"/>
    <property type="match status" value="1"/>
</dbReference>
<feature type="region of interest" description="Disordered" evidence="22">
    <location>
        <begin position="1"/>
        <end position="66"/>
    </location>
</feature>
<feature type="compositionally biased region" description="Polar residues" evidence="22">
    <location>
        <begin position="15"/>
        <end position="25"/>
    </location>
</feature>
<dbReference type="Gene3D" id="3.30.70.20">
    <property type="match status" value="1"/>
</dbReference>
<keyword evidence="15" id="KW-0408">Iron</keyword>
<dbReference type="GO" id="GO:0005743">
    <property type="term" value="C:mitochondrial inner membrane"/>
    <property type="evidence" value="ECO:0007669"/>
    <property type="project" value="UniProtKB-SubCell"/>
</dbReference>
<dbReference type="AlphaFoldDB" id="G4Z0B7"/>
<dbReference type="SMR" id="G4Z0B7"/>
<reference evidence="24 25" key="1">
    <citation type="journal article" date="2006" name="Science">
        <title>Phytophthora genome sequences uncover evolutionary origins and mechanisms of pathogenesis.</title>
        <authorList>
            <person name="Tyler B.M."/>
            <person name="Tripathy S."/>
            <person name="Zhang X."/>
            <person name="Dehal P."/>
            <person name="Jiang R.H."/>
            <person name="Aerts A."/>
            <person name="Arredondo F.D."/>
            <person name="Baxter L."/>
            <person name="Bensasson D."/>
            <person name="Beynon J.L."/>
            <person name="Chapman J."/>
            <person name="Damasceno C.M."/>
            <person name="Dorrance A.E."/>
            <person name="Dou D."/>
            <person name="Dickerman A.W."/>
            <person name="Dubchak I.L."/>
            <person name="Garbelotto M."/>
            <person name="Gijzen M."/>
            <person name="Gordon S.G."/>
            <person name="Govers F."/>
            <person name="Grunwald N.J."/>
            <person name="Huang W."/>
            <person name="Ivors K.L."/>
            <person name="Jones R.W."/>
            <person name="Kamoun S."/>
            <person name="Krampis K."/>
            <person name="Lamour K.H."/>
            <person name="Lee M.K."/>
            <person name="McDonald W.H."/>
            <person name="Medina M."/>
            <person name="Meijer H.J."/>
            <person name="Nordberg E.K."/>
            <person name="Maclean D.J."/>
            <person name="Ospina-Giraldo M.D."/>
            <person name="Morris P.F."/>
            <person name="Phuntumart V."/>
            <person name="Putnam N.H."/>
            <person name="Rash S."/>
            <person name="Rose J.K."/>
            <person name="Sakihama Y."/>
            <person name="Salamov A.A."/>
            <person name="Savidor A."/>
            <person name="Scheuring C.F."/>
            <person name="Smith B.M."/>
            <person name="Sobral B.W."/>
            <person name="Terry A."/>
            <person name="Torto-Alalibo T.A."/>
            <person name="Win J."/>
            <person name="Xu Z."/>
            <person name="Zhang H."/>
            <person name="Grigoriev I.V."/>
            <person name="Rokhsar D.S."/>
            <person name="Boore J.L."/>
        </authorList>
    </citation>
    <scope>NUCLEOTIDE SEQUENCE [LARGE SCALE GENOMIC DNA]</scope>
    <source>
        <strain evidence="24 25">P6497</strain>
    </source>
</reference>
<dbReference type="EC" id="1.5.5.1" evidence="6"/>
<evidence type="ECO:0000256" key="12">
    <source>
        <dbReference type="ARBA" id="ARBA00022946"/>
    </source>
</evidence>
<dbReference type="Gene3D" id="3.50.50.60">
    <property type="entry name" value="FAD/NAD(P)-binding domain"/>
    <property type="match status" value="1"/>
</dbReference>
<comment type="catalytic activity">
    <reaction evidence="21">
        <text>a ubiquinone + reduced [electron-transfer flavoprotein] = a ubiquinol + oxidized [electron-transfer flavoprotein] + H(+)</text>
        <dbReference type="Rhea" id="RHEA:24052"/>
        <dbReference type="Rhea" id="RHEA-COMP:9565"/>
        <dbReference type="Rhea" id="RHEA-COMP:9566"/>
        <dbReference type="Rhea" id="RHEA-COMP:10685"/>
        <dbReference type="Rhea" id="RHEA-COMP:10686"/>
        <dbReference type="ChEBI" id="CHEBI:15378"/>
        <dbReference type="ChEBI" id="CHEBI:16389"/>
        <dbReference type="ChEBI" id="CHEBI:17976"/>
        <dbReference type="ChEBI" id="CHEBI:57692"/>
        <dbReference type="ChEBI" id="CHEBI:58307"/>
        <dbReference type="EC" id="1.5.5.1"/>
    </reaction>
</comment>
<evidence type="ECO:0000256" key="20">
    <source>
        <dbReference type="ARBA" id="ARBA00032754"/>
    </source>
</evidence>
<dbReference type="SUPFAM" id="SSF51905">
    <property type="entry name" value="FAD/NAD(P)-binding domain"/>
    <property type="match status" value="1"/>
</dbReference>
<dbReference type="PANTHER" id="PTHR10617">
    <property type="entry name" value="ELECTRON TRANSFER FLAVOPROTEIN-UBIQUINONE OXIDOREDUCTASE"/>
    <property type="match status" value="1"/>
</dbReference>
<dbReference type="PANTHER" id="PTHR10617:SF107">
    <property type="entry name" value="ELECTRON TRANSFER FLAVOPROTEIN-UBIQUINONE OXIDOREDUCTASE, MITOCHONDRIAL"/>
    <property type="match status" value="1"/>
</dbReference>
<dbReference type="PROSITE" id="PS51379">
    <property type="entry name" value="4FE4S_FER_2"/>
    <property type="match status" value="1"/>
</dbReference>
<evidence type="ECO:0000256" key="5">
    <source>
        <dbReference type="ARBA" id="ARBA00006796"/>
    </source>
</evidence>
<keyword evidence="17" id="KW-0830">Ubiquinone</keyword>
<dbReference type="Pfam" id="PF05187">
    <property type="entry name" value="Fer4_ETF_QO"/>
    <property type="match status" value="1"/>
</dbReference>
<feature type="compositionally biased region" description="Polar residues" evidence="22">
    <location>
        <begin position="95"/>
        <end position="105"/>
    </location>
</feature>
<feature type="region of interest" description="Disordered" evidence="22">
    <location>
        <begin position="95"/>
        <end position="125"/>
    </location>
</feature>
<dbReference type="GeneID" id="20648664"/>
<accession>G4Z0B7</accession>
<evidence type="ECO:0000256" key="17">
    <source>
        <dbReference type="ARBA" id="ARBA00023075"/>
    </source>
</evidence>
<comment type="cofactor">
    <cofactor evidence="1">
        <name>[4Fe-4S] cluster</name>
        <dbReference type="ChEBI" id="CHEBI:49883"/>
    </cofactor>
</comment>
<keyword evidence="25" id="KW-1185">Reference proteome</keyword>
<comment type="cofactor">
    <cofactor evidence="2">
        <name>FAD</name>
        <dbReference type="ChEBI" id="CHEBI:57692"/>
    </cofactor>
</comment>
<evidence type="ECO:0000256" key="4">
    <source>
        <dbReference type="ARBA" id="ARBA00004273"/>
    </source>
</evidence>
<evidence type="ECO:0000256" key="21">
    <source>
        <dbReference type="ARBA" id="ARBA00052682"/>
    </source>
</evidence>
<evidence type="ECO:0000313" key="24">
    <source>
        <dbReference type="EMBL" id="EGZ24674.1"/>
    </source>
</evidence>
<dbReference type="FunFam" id="3.30.70.20:FF:000015">
    <property type="entry name" value="Electron transfer flavoprotein-ubiquinone oxidoreductase"/>
    <property type="match status" value="1"/>
</dbReference>
<evidence type="ECO:0000256" key="1">
    <source>
        <dbReference type="ARBA" id="ARBA00001966"/>
    </source>
</evidence>
<feature type="compositionally biased region" description="Basic and acidic residues" evidence="22">
    <location>
        <begin position="26"/>
        <end position="35"/>
    </location>
</feature>
<dbReference type="GO" id="GO:0004174">
    <property type="term" value="F:electron-transferring-flavoprotein dehydrogenase activity"/>
    <property type="evidence" value="ECO:0007669"/>
    <property type="project" value="UniProtKB-EC"/>
</dbReference>
<dbReference type="InterPro" id="IPR036188">
    <property type="entry name" value="FAD/NAD-bd_sf"/>
</dbReference>
<dbReference type="Gene3D" id="3.30.9.90">
    <property type="match status" value="1"/>
</dbReference>
<keyword evidence="10" id="KW-0999">Mitochondrion inner membrane</keyword>
<organism evidence="24 25">
    <name type="scientific">Phytophthora sojae (strain P6497)</name>
    <name type="common">Soybean stem and root rot agent</name>
    <name type="synonym">Phytophthora megasperma f. sp. glycines</name>
    <dbReference type="NCBI Taxonomy" id="1094619"/>
    <lineage>
        <taxon>Eukaryota</taxon>
        <taxon>Sar</taxon>
        <taxon>Stramenopiles</taxon>
        <taxon>Oomycota</taxon>
        <taxon>Peronosporomycetes</taxon>
        <taxon>Peronosporales</taxon>
        <taxon>Peronosporaceae</taxon>
        <taxon>Phytophthora</taxon>
    </lineage>
</organism>
<dbReference type="SUPFAM" id="SSF54862">
    <property type="entry name" value="4Fe-4S ferredoxins"/>
    <property type="match status" value="1"/>
</dbReference>
<keyword evidence="18" id="KW-0496">Mitochondrion</keyword>
<evidence type="ECO:0000256" key="22">
    <source>
        <dbReference type="SAM" id="MobiDB-lite"/>
    </source>
</evidence>
<evidence type="ECO:0000256" key="13">
    <source>
        <dbReference type="ARBA" id="ARBA00022982"/>
    </source>
</evidence>
<proteinExistence type="inferred from homology"/>
<feature type="domain" description="4Fe-4S ferredoxin-type" evidence="23">
    <location>
        <begin position="711"/>
        <end position="740"/>
    </location>
</feature>
<dbReference type="KEGG" id="psoj:PHYSODRAFT_344769"/>
<dbReference type="SUPFAM" id="SSF54373">
    <property type="entry name" value="FAD-linked reductases, C-terminal domain"/>
    <property type="match status" value="1"/>
</dbReference>
<feature type="compositionally biased region" description="Low complexity" evidence="22">
    <location>
        <begin position="38"/>
        <end position="50"/>
    </location>
</feature>
<keyword evidence="7" id="KW-0813">Transport</keyword>
<dbReference type="EMBL" id="JH159152">
    <property type="protein sequence ID" value="EGZ24674.1"/>
    <property type="molecule type" value="Genomic_DNA"/>
</dbReference>
<evidence type="ECO:0000256" key="15">
    <source>
        <dbReference type="ARBA" id="ARBA00023004"/>
    </source>
</evidence>
<comment type="similarity">
    <text evidence="5">Belongs to the ETF-QO/FixC family.</text>
</comment>
<evidence type="ECO:0000256" key="2">
    <source>
        <dbReference type="ARBA" id="ARBA00001974"/>
    </source>
</evidence>
<keyword evidence="12" id="KW-0809">Transit peptide</keyword>
<dbReference type="RefSeq" id="XP_009519962.1">
    <property type="nucleotide sequence ID" value="XM_009521667.1"/>
</dbReference>
<keyword evidence="8" id="KW-0285">Flavoprotein</keyword>
<dbReference type="InterPro" id="IPR007859">
    <property type="entry name" value="ETF-QO/FixX_C"/>
</dbReference>
<sequence length="751" mass="83086">MKRNGMNGNGWPGTSHLTQQRSLSTRIREKPEVKRKAGLAASSSRRAVSRPLQDTRHVPPKRHGRDDAQRCFTPLLCIRWHQERFYGVPTVASESEASTKQQSWSAPIAERSDQHCRGSPREDRRTCRLAPKWPKKKQKPRSMWRRSLSLRSQLKTFPRRSAAHSRWLSSAALTPEDQEMLNEPREGMDYDVLLVGAGPASLAAAIRMKQLSAEKGTDLSVCVVEKGAEVGSHIVSGNVFEPRALDELLPNWKELGAPLDTPVTKDQFLLLTEDKSLGLPHFLLPQEEHNDGNFIISLSKFVRWMGEQAEEAGVEIYPGFSASEVIYREDGSVGGVATRDVGIGKDGKPKGTFARGMELRARVTLFGEGCRGSCSEEVMEKFNLREGVQPQTYGIGVKEVWRIPKEKHQAGLVQHTLGWPLQRSLMDKTFGGSFMYHMEDDLVQIGVVVGLDYENPYINPYEEFQRFKTHPAIRKYLEGGECVQYGARCLNEGGYHAIPKLTFPGGGLIGCSAGFLNGVKIKGTHTAMKSGMLAAEAAYEALTATGAEPVAETAEINPEEPAIDISSYEGAVESSWIAEELKAVRNVHAGFHKGFLPGLLHAGVATHVLRGKEPWTIPNTVADSAKTRPAKEFTPIDYPKPDGKLTFDLLSNLQRSGTNHNHDQPAHLRIKPELAEVPSKESFPVYAGPEQRFCPARVYEYTDGSEANGVPQLVINAQNCVHCKCCSIKMPKEYIKWTVPEGGGGPAYELM</sequence>